<name>A0A2S1YQL5_9FLAO</name>
<comment type="subcellular location">
    <subcellularLocation>
        <location evidence="1">Secreted</location>
    </subcellularLocation>
</comment>
<evidence type="ECO:0000256" key="5">
    <source>
        <dbReference type="SAM" id="MobiDB-lite"/>
    </source>
</evidence>
<dbReference type="NCBIfam" id="TIGR01643">
    <property type="entry name" value="YD_repeat_2x"/>
    <property type="match status" value="1"/>
</dbReference>
<dbReference type="RefSeq" id="WP_109193773.1">
    <property type="nucleotide sequence ID" value="NZ_CP029255.1"/>
</dbReference>
<dbReference type="InterPro" id="IPR056823">
    <property type="entry name" value="TEN-like_YD-shell"/>
</dbReference>
<dbReference type="Proteomes" id="UP000245250">
    <property type="component" value="Chromosome"/>
</dbReference>
<feature type="compositionally biased region" description="Polar residues" evidence="5">
    <location>
        <begin position="1594"/>
        <end position="1605"/>
    </location>
</feature>
<dbReference type="SUPFAM" id="SSF69318">
    <property type="entry name" value="Integrin alpha N-terminal domain"/>
    <property type="match status" value="2"/>
</dbReference>
<dbReference type="Pfam" id="PF25023">
    <property type="entry name" value="TEN_YD-shell"/>
    <property type="match status" value="1"/>
</dbReference>
<keyword evidence="3" id="KW-0677">Repeat</keyword>
<evidence type="ECO:0000259" key="6">
    <source>
        <dbReference type="Pfam" id="PF12256"/>
    </source>
</evidence>
<keyword evidence="4" id="KW-0843">Virulence</keyword>
<evidence type="ECO:0000259" key="7">
    <source>
        <dbReference type="Pfam" id="PF25023"/>
    </source>
</evidence>
<dbReference type="PANTHER" id="PTHR32305:SF15">
    <property type="entry name" value="PROTEIN RHSA-RELATED"/>
    <property type="match status" value="1"/>
</dbReference>
<proteinExistence type="predicted"/>
<feature type="domain" description="Insecticide toxin TcdB middle/N-terminal" evidence="6">
    <location>
        <begin position="1797"/>
        <end position="1921"/>
    </location>
</feature>
<evidence type="ECO:0000256" key="2">
    <source>
        <dbReference type="ARBA" id="ARBA00022525"/>
    </source>
</evidence>
<feature type="domain" description="Teneurin-like YD-shell" evidence="7">
    <location>
        <begin position="2093"/>
        <end position="2760"/>
    </location>
</feature>
<evidence type="ECO:0000256" key="3">
    <source>
        <dbReference type="ARBA" id="ARBA00022737"/>
    </source>
</evidence>
<dbReference type="GO" id="GO:0005576">
    <property type="term" value="C:extracellular region"/>
    <property type="evidence" value="ECO:0007669"/>
    <property type="project" value="UniProtKB-SubCell"/>
</dbReference>
<dbReference type="Gene3D" id="2.180.10.10">
    <property type="entry name" value="RHS repeat-associated core"/>
    <property type="match status" value="2"/>
</dbReference>
<keyword evidence="9" id="KW-1185">Reference proteome</keyword>
<evidence type="ECO:0000256" key="4">
    <source>
        <dbReference type="ARBA" id="ARBA00023026"/>
    </source>
</evidence>
<dbReference type="PANTHER" id="PTHR32305">
    <property type="match status" value="1"/>
</dbReference>
<accession>A0A2S1YQL5</accession>
<dbReference type="InterPro" id="IPR028994">
    <property type="entry name" value="Integrin_alpha_N"/>
</dbReference>
<dbReference type="OrthoDB" id="9765204at2"/>
<dbReference type="InterPro" id="IPR003284">
    <property type="entry name" value="Sal_SpvB"/>
</dbReference>
<dbReference type="EMBL" id="CP029255">
    <property type="protein sequence ID" value="AWK06356.1"/>
    <property type="molecule type" value="Genomic_DNA"/>
</dbReference>
<dbReference type="KEGG" id="fcr:HYN56_19840"/>
<evidence type="ECO:0000313" key="9">
    <source>
        <dbReference type="Proteomes" id="UP000245250"/>
    </source>
</evidence>
<dbReference type="InterPro" id="IPR022045">
    <property type="entry name" value="TcdB_toxin_mid/N"/>
</dbReference>
<protein>
    <submittedName>
        <fullName evidence="8">Uncharacterized protein</fullName>
    </submittedName>
</protein>
<feature type="compositionally biased region" description="Basic and acidic residues" evidence="5">
    <location>
        <begin position="1608"/>
        <end position="1623"/>
    </location>
</feature>
<dbReference type="NCBIfam" id="TIGR03696">
    <property type="entry name" value="Rhs_assc_core"/>
    <property type="match status" value="1"/>
</dbReference>
<gene>
    <name evidence="8" type="ORF">HYN56_19840</name>
</gene>
<dbReference type="InterPro" id="IPR006530">
    <property type="entry name" value="YD"/>
</dbReference>
<dbReference type="InterPro" id="IPR050708">
    <property type="entry name" value="T6SS_VgrG/RHS"/>
</dbReference>
<sequence length="3299" mass="363395">MKKKIIFLLFLIGTFLFASNLGDYKIPSFITDKFSEKESAISESKSDADIEVKNESKGTKLFSADIEQGIIGINSLDEVDDAYDNVFHLKIDELPQADENAYLEYDLFGYDETASISRSLNNEPSIGGQFVSQNKAWTKQAELLSENSLRTGDNVLLFTAPEGVSNGYKIKNVRIVYKKNIPEENNFKLLKAANKLYIKGTNFPSKIKKLTIAGISVDVNQPEFELVLDAENTTRFIPVLKETVRGLILKEKIELNQFLKVESFRPIENAKERVFKDINFETANNLEYKNFSAVFPVGALKNNLTISVSGLRKIDIAPLNASMVNVTNGNAGFRLLPHGTIFEKAATLSLPYSKKAIPEGYTEKDINVFYFDEDKRLWQEVSKDSLDVKQGLITAKTTHFTDFIAGIVKMPESPETSGYTPTSIKDLKAASPLVGIQSIEPPTPNVRGTASTSFPIVVPNGRGGMQPSLKLQYDSDGGHSWAGMGWDVSVPSVSIETRWGAPRYDAANETESYTISGEALIPNSHRAEWIGRTPDKQFFPRREGAFQQIIRKGASPKDYYWVVKDKSGNASYYGGTTSGLSVNGVLQDANGNIGYWALCLQVDLNGNTVEYEYDKRDGGIYLKKIYYTGFGSQKGNYNVTFVKNGDLGEPNRQDVQLSARLGFKQLNNQLLRKIEVRYKNDMIRSYELQYKEGAFKKTLLESVSEYDTESKLFYTNKLDYFDDVRDASGKYNPFGPEESWSVPSDNLKNNSIPSFTNALFSGKHSLVSSTEGFTTGVSYRLGLGFATNAGSLKGFTIGGHGGNNWGNSETIATLEDIDGDGLPDKVFKNNNGVYYRKNLAGTGQLAFGDLQELNISDVGFSKSSSFNWGVDLNMTYGNIGFDQQRSSNKTKAYFMDFNGDGLVDFVRNGQVYYNRLENGIPTFKNSSAGTPSPVFGGGNVTIPGYTTIPLEEIEKQNPLHDVVRMWEAPVKGIISVSHQYQLIPESTPERIKRREEYVNNAGEDKADGVHLYFQKGNTVIWNEAIAATDYGTKSKQNTAIAVEKGERLYFRVSSVKDGNFDTVNWDPTITYSQIKHFDRGTNGNTTESDFTIPASLQDVNAYSLVTYQASTDFFSSSNEGGVVPVAGNVVLKGILNKPVTSDHIKLVVKKTYLDLSQIPVILYEKTFLANEVGSFDLSSITLPAFEAETMVSLSLQTETNINWQTISFTPTVTVPAYPGELVKEVPLGVSHLFYNKREGNYNMTGVTSTSSGKVKLSILAQDLTLATPAQYPGNINDFDGDVIISAKQNNTLLARNRYQITAGILSLVNNAFDNSVTYPDAVLGVPIQLEMTVSNARSITIIKNYPKADALNIQVQVTDIVNASVWNQATDDFSIYSLLNDDERSLGLYYRQWCGFAINGNLASNTIDQTLLKKSDAYSTTPDLGNTDPESYEGTDYEVAKSYFVSLNPSYTKAKWEGLEEGIYIQGPTIGTSRLGEDDISEYTDFTLPNLPGGSTSALDMISESKSKSLSAGASVGPANVGYSKSIDGDSYVTQTMSDFNGDKFPDYIRGENVQLTAPVGKISNEVVNMGDNFSHSKTSTEGPNFGGSYSHGAPSNSISMTVGKSNVKRDAAKETASKEAEKGGNSIAVSASQGKGEDHAAMIHSDINGDGLPDKISDSGDVYLNTGYGFLPAEKWNHKSLNGGKSTDWSAGLGFSIKQGSISGGANYARSQSDSEESLMDINGDGLADKIKYEGSTMQVSLNLGNSFAAPVVYPKYSEMNQNKGVSYGMNANFSIDIVIWLLRITPTLGGSQGWSTNRSEGTFMDIDGDGNLDYVVSKEDGHLTAQLSNIKRTNKLKGVTNGAGNSYTVDYELIKPSYENPSAKWVLQTVTVFDGHVGDGIDNSIAKFRYENAYHDRREREFYGFEKVIEEEIDASDNSLFSTTVQEYHNHDYFRKNLLKRSYTLDKDGKIRKESENEYSLVDVATQASISESELNLPSCDDKRVFAGLIHTNEKIYEAGGEYLETNIFNTYDANGNIIQYEDLGNGSADDKVTAKIAYHESINPYYGGIAKQLEVYTSEGLRRKRTAAVNPATAEVTQISNYSAADKIAVTDIAYDTYGNIEKITGPVNHKGQRMTLEYVFDSENHQYMTEIKDAFGYQNKVEFDYRFGVPLKTTDRNDQSTIYTLDTKGRVSTIKGPYEIASGRPYTIAYEYFPEAEVPYAKTRNYDPELDKDIETYTYTDGLGRPLQVKKTASLFTQPGSPDQEAHVVSGRIIYDGLERPIATYYPTTTTTMDNNFSTAVSNVEPTKTDYDEVGRPIKVTLPDGSTNTTSYTIINHDGLSVLNTTQTDALNRTSSTYTDAAGQNVAVVQNDLVTKIETNALGETVKVTDAMDHITRMSYDWVGKRIEYTHPDAGTTTMEYDLAGNLTKRITQDLKNTVPNGGAVEYVYNYNRLEFIKYPKNPQNNVQYNYGKADGTPSRRGRVWFVQDATGGQEFFFGKLGEVEKEIRTLRITPTDVQTYISQFEYDTWNRIQKMTYPDGEVVEYTYNRAGNLQSMKGKKESHTYDYIKQLSYDEFEQRKYLKYGNDTETNYTYDAVMRRLQQLQVRSGERQVLNNAYGYDRVGNVLSIKNTAPIINNSLGGTSSQEYQYDDYYRLKSAKGSYQGEFTKASYELNMSYNKMHNITKKDLLHTLNNEQKGYVLDYAYDNELHPHAPSKIVETAKEDPREYLYDGNGNPTSYTETQSFRKMTWDEENRLMGINDNGRIYQFSYDSNGERVIKSSADSQNVVINGENAATIIHTDDYTGYVSPYFVIRKGKFTKHYFEGSGRIVSKLGNGTFAQPLGLTAGGVNYTNLSAEQQKALDAYVKSLGLPPGPPTQQGIYATPEFTGNPYPSEVLKPVEENQEPPEGWPRNPIFNAPGDVPGPPVQFGPPIEPTTVQAGEGFTGTGMPENDIFYFHADHLGSTSYITAKNGSISQHVEYIAFGEILFEEHATSFSSPYLFNGKELDRETNLTYYGARYLDMKASLWLSVDPLMFKEDFFDEPESSNGGGFNSFNLTSYAFSYNNPVKYVDPDGECPNCATAAAGALIGGIIGGAIEAGTQLYKNGKVDNWKAVGGAAVQGAVVGGAAGFTGGASLLVTAGVSGGANAVGGAASRAIQGQKTTVRDVVVDGTVGAVLGAGGKLVGNAVKNSTNNLSRSAKGKLGEAITEIKYRGRGYVSQGKAQVMTGGRTPTGRQAKALFDHDMKNIFTGRRLTVESKFNTSGLTRNQRTAINRGAQVIIDRTTSQGLGNAAKTATVGAGGGIAAQRNTRD</sequence>
<dbReference type="Pfam" id="PF03534">
    <property type="entry name" value="SpvB"/>
    <property type="match status" value="1"/>
</dbReference>
<dbReference type="Pfam" id="PF12256">
    <property type="entry name" value="TcdB_toxin_midN"/>
    <property type="match status" value="1"/>
</dbReference>
<keyword evidence="2" id="KW-0964">Secreted</keyword>
<organism evidence="8 9">
    <name type="scientific">Flavobacterium crocinum</name>
    <dbReference type="NCBI Taxonomy" id="2183896"/>
    <lineage>
        <taxon>Bacteria</taxon>
        <taxon>Pseudomonadati</taxon>
        <taxon>Bacteroidota</taxon>
        <taxon>Flavobacteriia</taxon>
        <taxon>Flavobacteriales</taxon>
        <taxon>Flavobacteriaceae</taxon>
        <taxon>Flavobacterium</taxon>
    </lineage>
</organism>
<feature type="region of interest" description="Disordered" evidence="5">
    <location>
        <begin position="1589"/>
        <end position="1638"/>
    </location>
</feature>
<evidence type="ECO:0000313" key="8">
    <source>
        <dbReference type="EMBL" id="AWK06356.1"/>
    </source>
</evidence>
<dbReference type="InterPro" id="IPR022385">
    <property type="entry name" value="Rhs_assc_core"/>
</dbReference>
<evidence type="ECO:0000256" key="1">
    <source>
        <dbReference type="ARBA" id="ARBA00004613"/>
    </source>
</evidence>
<dbReference type="GO" id="GO:0005737">
    <property type="term" value="C:cytoplasm"/>
    <property type="evidence" value="ECO:0007669"/>
    <property type="project" value="InterPro"/>
</dbReference>
<reference evidence="8 9" key="1">
    <citation type="submission" date="2018-05" db="EMBL/GenBank/DDBJ databases">
        <title>Genome sequencing of Flavobacterium sp. HYN0056.</title>
        <authorList>
            <person name="Yi H."/>
            <person name="Baek C."/>
        </authorList>
    </citation>
    <scope>NUCLEOTIDE SEQUENCE [LARGE SCALE GENOMIC DNA]</scope>
    <source>
        <strain evidence="8 9">HYN0056</strain>
    </source>
</reference>